<feature type="signal peptide" evidence="1">
    <location>
        <begin position="1"/>
        <end position="20"/>
    </location>
</feature>
<dbReference type="EMBL" id="CP071880">
    <property type="protein sequence ID" value="QTE52572.1"/>
    <property type="molecule type" value="Genomic_DNA"/>
</dbReference>
<feature type="chain" id="PRO_5046327085" description="Pentapeptide MXKDX repeat protein" evidence="1">
    <location>
        <begin position="21"/>
        <end position="56"/>
    </location>
</feature>
<evidence type="ECO:0008006" key="4">
    <source>
        <dbReference type="Google" id="ProtNLM"/>
    </source>
</evidence>
<keyword evidence="1" id="KW-0732">Signal</keyword>
<reference evidence="2 3" key="1">
    <citation type="submission" date="2021-03" db="EMBL/GenBank/DDBJ databases">
        <title>Mucilaginibacter strains isolated from gold and copper mining confer multi heavy-metal resistance.</title>
        <authorList>
            <person name="Li Y."/>
        </authorList>
    </citation>
    <scope>NUCLEOTIDE SEQUENCE [LARGE SCALE GENOMIC DNA]</scope>
    <source>
        <strain evidence="2 3">P2-4</strain>
    </source>
</reference>
<dbReference type="Proteomes" id="UP000663940">
    <property type="component" value="Chromosome"/>
</dbReference>
<evidence type="ECO:0000313" key="3">
    <source>
        <dbReference type="Proteomes" id="UP000663940"/>
    </source>
</evidence>
<protein>
    <recommendedName>
        <fullName evidence="4">Pentapeptide MXKDX repeat protein</fullName>
    </recommendedName>
</protein>
<sequence length="56" mass="5861">MKKITLSILAIMIAASTVMAADKTPVKKAKAKAATAKTLKKDHCVKGSAECKKKGC</sequence>
<proteinExistence type="predicted"/>
<dbReference type="RefSeq" id="WP_167516368.1">
    <property type="nucleotide sequence ID" value="NZ_CP043451.1"/>
</dbReference>
<evidence type="ECO:0000313" key="2">
    <source>
        <dbReference type="EMBL" id="QTE52572.1"/>
    </source>
</evidence>
<organism evidence="2 3">
    <name type="scientific">Mucilaginibacter rubeus</name>
    <dbReference type="NCBI Taxonomy" id="2027860"/>
    <lineage>
        <taxon>Bacteria</taxon>
        <taxon>Pseudomonadati</taxon>
        <taxon>Bacteroidota</taxon>
        <taxon>Sphingobacteriia</taxon>
        <taxon>Sphingobacteriales</taxon>
        <taxon>Sphingobacteriaceae</taxon>
        <taxon>Mucilaginibacter</taxon>
    </lineage>
</organism>
<name>A0ABX7UID0_9SPHI</name>
<accession>A0ABX7UID0</accession>
<keyword evidence="3" id="KW-1185">Reference proteome</keyword>
<evidence type="ECO:0000256" key="1">
    <source>
        <dbReference type="SAM" id="SignalP"/>
    </source>
</evidence>
<gene>
    <name evidence="2" type="ORF">J3L21_11650</name>
</gene>